<dbReference type="PROSITE" id="PS52016">
    <property type="entry name" value="TONB_DEPENDENT_REC_3"/>
    <property type="match status" value="1"/>
</dbReference>
<keyword evidence="5 9" id="KW-0798">TonB box</keyword>
<dbReference type="Gene3D" id="2.40.170.20">
    <property type="entry name" value="TonB-dependent receptor, beta-barrel domain"/>
    <property type="match status" value="1"/>
</dbReference>
<dbReference type="Gene3D" id="2.170.130.10">
    <property type="entry name" value="TonB-dependent receptor, plug domain"/>
    <property type="match status" value="1"/>
</dbReference>
<evidence type="ECO:0000256" key="4">
    <source>
        <dbReference type="ARBA" id="ARBA00022692"/>
    </source>
</evidence>
<keyword evidence="6 8" id="KW-0472">Membrane</keyword>
<sequence length="1033" mass="112607">MKNLLLQSSKVLLLLAAANVAGPAAANATLHTPTSLSATIHLQAKLQPLQNPITGKVTSAKGEPLPGVTVVLKGSSTGTITDLDGNFSLPLNQNNGTLVFSYVGYQTKELAYTGQQRLRVSLSEDARALSEVVVVGYGMQERKNLIGSIAKVDPSETKGIAVGSLDAQLQGKVAGVQISSPTGVPGEASNIRVRGATSINASNDPLYVIDGVFINGNSLQTLNTGGKATSPIADINPSDIESIEVLKDATATALYGARGANGVVIVTTRRGNYNQKPKISFNTSHGWAKAVKLWDLTTGPEHAELVNEHWVNTGLDNPALNRTEANRPYRPVAEGGRGLPEEQQTYDRLSEVFRTAAIQNYDLSLSGGTSTTKYYISGGYTNQESILKPIGFERASFKVNLDQNVSDKVKVGTSNSFSRTVRNQGRAGDGPRGGLLQAALHSPTVLSPYNASGELVGRAGFDNVTLLLENYDVNTTSLRYIGNLYAEAELLPNLKFKTSFGVDYNNYDESEYWNTFLIEGSQGGLATSSLTQYSSLLNEQTLFYKKTLSEKHTLGVLVGNTLQKDVLSRTYAEGRGFANNEFKIISSAATTLGSQSWSANTLASFFSRIDYNYGGKYLLDISFRADGSSRFGANNKWGYFPAVGAAWRVKEENFLRDVEALSDLKLKTSYGITGNQGGISNFAAQGLWTGGTPYQDNPGTAPQQLGNPDLKWEETRQFNLGLEAGFINNRLALEANVYHKYTTNGLLQIPLPATTGFSSYWSNAAEISNKGFELGINSVNVNTNDFTWSTSFNIARNINKIEKLENPLRYGSRDLILQQEGHPLYSFWVYNQLYVDPQTGDAVYEDVNQDGRITTEDRLIVGDIWPKYFGGLTNNFTYKGFDLSAFLAFQFGNKVYNHNAFFGEAGGARDEARVIFANNLNRWQQPGDITDVPRIDGININNYRDGGSRWLEDGSFVRLRSLNLGYTLPKNLTEKLHLETLRLYFSGTNLFLLTQYTGADPESSASSSPNAQGIDLGTPPQPRTLQFGLNLTL</sequence>
<proteinExistence type="inferred from homology"/>
<feature type="domain" description="TonB-dependent receptor plug" evidence="13">
    <location>
        <begin position="144"/>
        <end position="263"/>
    </location>
</feature>
<evidence type="ECO:0000256" key="11">
    <source>
        <dbReference type="SAM" id="SignalP"/>
    </source>
</evidence>
<evidence type="ECO:0000256" key="10">
    <source>
        <dbReference type="SAM" id="MobiDB-lite"/>
    </source>
</evidence>
<dbReference type="InterPro" id="IPR023997">
    <property type="entry name" value="TonB-dep_OMP_SusC/RagA_CS"/>
</dbReference>
<dbReference type="InterPro" id="IPR008969">
    <property type="entry name" value="CarboxyPept-like_regulatory"/>
</dbReference>
<comment type="subcellular location">
    <subcellularLocation>
        <location evidence="1 8">Cell outer membrane</location>
        <topology evidence="1 8">Multi-pass membrane protein</topology>
    </subcellularLocation>
</comment>
<comment type="similarity">
    <text evidence="8 9">Belongs to the TonB-dependent receptor family.</text>
</comment>
<dbReference type="AlphaFoldDB" id="A0A5C8KAZ5"/>
<keyword evidence="4 8" id="KW-0812">Transmembrane</keyword>
<keyword evidence="3 8" id="KW-1134">Transmembrane beta strand</keyword>
<dbReference type="FunFam" id="2.60.40.1120:FF:000003">
    <property type="entry name" value="Outer membrane protein Omp121"/>
    <property type="match status" value="1"/>
</dbReference>
<dbReference type="InterPro" id="IPR000531">
    <property type="entry name" value="Beta-barrel_TonB"/>
</dbReference>
<evidence type="ECO:0000256" key="8">
    <source>
        <dbReference type="PROSITE-ProRule" id="PRU01360"/>
    </source>
</evidence>
<dbReference type="Pfam" id="PF00593">
    <property type="entry name" value="TonB_dep_Rec_b-barrel"/>
    <property type="match status" value="1"/>
</dbReference>
<dbReference type="SUPFAM" id="SSF56935">
    <property type="entry name" value="Porins"/>
    <property type="match status" value="1"/>
</dbReference>
<keyword evidence="15" id="KW-1185">Reference proteome</keyword>
<feature type="chain" id="PRO_5023069310" evidence="11">
    <location>
        <begin position="27"/>
        <end position="1033"/>
    </location>
</feature>
<name>A0A5C8KAZ5_9BACT</name>
<dbReference type="InterPro" id="IPR023996">
    <property type="entry name" value="TonB-dep_OMP_SusC/RagA"/>
</dbReference>
<protein>
    <submittedName>
        <fullName evidence="14">TonB-dependent receptor</fullName>
    </submittedName>
</protein>
<evidence type="ECO:0000256" key="9">
    <source>
        <dbReference type="RuleBase" id="RU003357"/>
    </source>
</evidence>
<dbReference type="InterPro" id="IPR039426">
    <property type="entry name" value="TonB-dep_rcpt-like"/>
</dbReference>
<keyword evidence="2 8" id="KW-0813">Transport</keyword>
<dbReference type="GO" id="GO:0009279">
    <property type="term" value="C:cell outer membrane"/>
    <property type="evidence" value="ECO:0007669"/>
    <property type="project" value="UniProtKB-SubCell"/>
</dbReference>
<feature type="region of interest" description="Disordered" evidence="10">
    <location>
        <begin position="1001"/>
        <end position="1022"/>
    </location>
</feature>
<evidence type="ECO:0000259" key="13">
    <source>
        <dbReference type="Pfam" id="PF07715"/>
    </source>
</evidence>
<reference evidence="14 15" key="1">
    <citation type="submission" date="2019-08" db="EMBL/GenBank/DDBJ databases">
        <authorList>
            <person name="Shi S."/>
        </authorList>
    </citation>
    <scope>NUCLEOTIDE SEQUENCE [LARGE SCALE GENOMIC DNA]</scope>
    <source>
        <strain evidence="14 15">GY10130</strain>
    </source>
</reference>
<accession>A0A5C8KAZ5</accession>
<keyword evidence="14" id="KW-0675">Receptor</keyword>
<comment type="caution">
    <text evidence="14">The sequence shown here is derived from an EMBL/GenBank/DDBJ whole genome shotgun (WGS) entry which is preliminary data.</text>
</comment>
<dbReference type="Proteomes" id="UP000321926">
    <property type="component" value="Unassembled WGS sequence"/>
</dbReference>
<evidence type="ECO:0000313" key="15">
    <source>
        <dbReference type="Proteomes" id="UP000321926"/>
    </source>
</evidence>
<dbReference type="RefSeq" id="WP_147920942.1">
    <property type="nucleotide sequence ID" value="NZ_VRTY01000018.1"/>
</dbReference>
<dbReference type="InterPro" id="IPR036942">
    <property type="entry name" value="Beta-barrel_TonB_sf"/>
</dbReference>
<feature type="domain" description="TonB-dependent receptor-like beta-barrel" evidence="12">
    <location>
        <begin position="440"/>
        <end position="990"/>
    </location>
</feature>
<dbReference type="Pfam" id="PF07715">
    <property type="entry name" value="Plug"/>
    <property type="match status" value="1"/>
</dbReference>
<dbReference type="InterPro" id="IPR012910">
    <property type="entry name" value="Plug_dom"/>
</dbReference>
<keyword evidence="7 8" id="KW-0998">Cell outer membrane</keyword>
<evidence type="ECO:0000256" key="6">
    <source>
        <dbReference type="ARBA" id="ARBA00023136"/>
    </source>
</evidence>
<dbReference type="EMBL" id="VRTY01000018">
    <property type="protein sequence ID" value="TXK49228.1"/>
    <property type="molecule type" value="Genomic_DNA"/>
</dbReference>
<dbReference type="SUPFAM" id="SSF49464">
    <property type="entry name" value="Carboxypeptidase regulatory domain-like"/>
    <property type="match status" value="1"/>
</dbReference>
<gene>
    <name evidence="14" type="ORF">FVR03_06565</name>
</gene>
<evidence type="ECO:0000256" key="2">
    <source>
        <dbReference type="ARBA" id="ARBA00022448"/>
    </source>
</evidence>
<evidence type="ECO:0000259" key="12">
    <source>
        <dbReference type="Pfam" id="PF00593"/>
    </source>
</evidence>
<dbReference type="NCBIfam" id="TIGR04057">
    <property type="entry name" value="SusC_RagA_signa"/>
    <property type="match status" value="1"/>
</dbReference>
<keyword evidence="11" id="KW-0732">Signal</keyword>
<evidence type="ECO:0000313" key="14">
    <source>
        <dbReference type="EMBL" id="TXK49228.1"/>
    </source>
</evidence>
<dbReference type="OrthoDB" id="9768177at2"/>
<dbReference type="Gene3D" id="2.60.40.1120">
    <property type="entry name" value="Carboxypeptidase-like, regulatory domain"/>
    <property type="match status" value="1"/>
</dbReference>
<feature type="signal peptide" evidence="11">
    <location>
        <begin position="1"/>
        <end position="26"/>
    </location>
</feature>
<dbReference type="InterPro" id="IPR037066">
    <property type="entry name" value="Plug_dom_sf"/>
</dbReference>
<evidence type="ECO:0000256" key="5">
    <source>
        <dbReference type="ARBA" id="ARBA00023077"/>
    </source>
</evidence>
<organism evidence="14 15">
    <name type="scientific">Pontibacter qinzhouensis</name>
    <dbReference type="NCBI Taxonomy" id="2603253"/>
    <lineage>
        <taxon>Bacteria</taxon>
        <taxon>Pseudomonadati</taxon>
        <taxon>Bacteroidota</taxon>
        <taxon>Cytophagia</taxon>
        <taxon>Cytophagales</taxon>
        <taxon>Hymenobacteraceae</taxon>
        <taxon>Pontibacter</taxon>
    </lineage>
</organism>
<evidence type="ECO:0000256" key="7">
    <source>
        <dbReference type="ARBA" id="ARBA00023237"/>
    </source>
</evidence>
<feature type="compositionally biased region" description="Polar residues" evidence="10">
    <location>
        <begin position="1001"/>
        <end position="1011"/>
    </location>
</feature>
<dbReference type="NCBIfam" id="TIGR04056">
    <property type="entry name" value="OMP_RagA_SusC"/>
    <property type="match status" value="1"/>
</dbReference>
<dbReference type="Pfam" id="PF13715">
    <property type="entry name" value="CarbopepD_reg_2"/>
    <property type="match status" value="1"/>
</dbReference>
<evidence type="ECO:0000256" key="1">
    <source>
        <dbReference type="ARBA" id="ARBA00004571"/>
    </source>
</evidence>
<evidence type="ECO:0000256" key="3">
    <source>
        <dbReference type="ARBA" id="ARBA00022452"/>
    </source>
</evidence>